<proteinExistence type="predicted"/>
<reference evidence="2" key="1">
    <citation type="submission" date="2016-10" db="EMBL/GenBank/DDBJ databases">
        <title>Sequence of Gallionella enrichment culture.</title>
        <authorList>
            <person name="Poehlein A."/>
            <person name="Muehling M."/>
            <person name="Daniel R."/>
        </authorList>
    </citation>
    <scope>NUCLEOTIDE SEQUENCE</scope>
</reference>
<dbReference type="InterPro" id="IPR008490">
    <property type="entry name" value="Transposase_InsH_N"/>
</dbReference>
<evidence type="ECO:0000259" key="1">
    <source>
        <dbReference type="Pfam" id="PF05598"/>
    </source>
</evidence>
<dbReference type="EMBL" id="MLJW01000386">
    <property type="protein sequence ID" value="OIQ88137.1"/>
    <property type="molecule type" value="Genomic_DNA"/>
</dbReference>
<feature type="domain" description="Transposase InsH N-terminal" evidence="1">
    <location>
        <begin position="13"/>
        <end position="63"/>
    </location>
</feature>
<accession>A0A1J5QWR0</accession>
<organism evidence="2">
    <name type="scientific">mine drainage metagenome</name>
    <dbReference type="NCBI Taxonomy" id="410659"/>
    <lineage>
        <taxon>unclassified sequences</taxon>
        <taxon>metagenomes</taxon>
        <taxon>ecological metagenomes</taxon>
    </lineage>
</organism>
<sequence length="79" mass="8964">MKQADLGLDLTSRKTRKGKFLDEMDRVVPWAQLLALIERHAPRKERGRPPFGAEVMLRIHFLHVAVVRPVGHGDGRSVV</sequence>
<evidence type="ECO:0000313" key="2">
    <source>
        <dbReference type="EMBL" id="OIQ88137.1"/>
    </source>
</evidence>
<name>A0A1J5QWR0_9ZZZZ</name>
<comment type="caution">
    <text evidence="2">The sequence shown here is derived from an EMBL/GenBank/DDBJ whole genome shotgun (WGS) entry which is preliminary data.</text>
</comment>
<protein>
    <recommendedName>
        <fullName evidence="1">Transposase InsH N-terminal domain-containing protein</fullName>
    </recommendedName>
</protein>
<dbReference type="AlphaFoldDB" id="A0A1J5QWR0"/>
<gene>
    <name evidence="2" type="ORF">GALL_299860</name>
</gene>
<dbReference type="Pfam" id="PF05598">
    <property type="entry name" value="DUF772"/>
    <property type="match status" value="1"/>
</dbReference>